<proteinExistence type="predicted"/>
<keyword evidence="1" id="KW-0472">Membrane</keyword>
<dbReference type="Proteomes" id="UP000707206">
    <property type="component" value="Unassembled WGS sequence"/>
</dbReference>
<keyword evidence="4" id="KW-1185">Reference proteome</keyword>
<feature type="transmembrane region" description="Helical" evidence="1">
    <location>
        <begin position="138"/>
        <end position="159"/>
    </location>
</feature>
<dbReference type="RefSeq" id="WP_152574597.1">
    <property type="nucleotide sequence ID" value="NZ_VIKU02000003.1"/>
</dbReference>
<reference evidence="3" key="1">
    <citation type="submission" date="2019-07" db="EMBL/GenBank/DDBJ databases">
        <authorList>
            <person name="De-Chao Zhang Q."/>
        </authorList>
    </citation>
    <scope>NUCLEOTIDE SEQUENCE</scope>
    <source>
        <strain evidence="3">TP-CH-4</strain>
    </source>
</reference>
<evidence type="ECO:0000256" key="2">
    <source>
        <dbReference type="SAM" id="SignalP"/>
    </source>
</evidence>
<feature type="transmembrane region" description="Helical" evidence="1">
    <location>
        <begin position="99"/>
        <end position="118"/>
    </location>
</feature>
<keyword evidence="1" id="KW-0812">Transmembrane</keyword>
<keyword evidence="2" id="KW-0732">Signal</keyword>
<gene>
    <name evidence="3" type="ORF">FK220_012135</name>
</gene>
<name>A0A967AUC3_9FLAO</name>
<accession>A0A967AUC3</accession>
<comment type="caution">
    <text evidence="3">The sequence shown here is derived from an EMBL/GenBank/DDBJ whole genome shotgun (WGS) entry which is preliminary data.</text>
</comment>
<reference evidence="3" key="2">
    <citation type="submission" date="2020-03" db="EMBL/GenBank/DDBJ databases">
        <title>Flavobacteriaceae bacterium strain TP-CH-4, a member of the family Flavobacteriaceae isolated from a deep-sea seamount.</title>
        <authorList>
            <person name="Zhang D.-C."/>
        </authorList>
    </citation>
    <scope>NUCLEOTIDE SEQUENCE</scope>
    <source>
        <strain evidence="3">TP-CH-4</strain>
    </source>
</reference>
<sequence>MFPKKYFLVTLLLAAFAVNAQTAFKSDFASNQFTATYLGVSNFSEFALDSETAFTHVYRSEDTIDTNLMRVDFEAETLAEDLNALYFKRRSGMEKTGRILTFIGVPLAIIGGIMVAGADELYYNCVNGDCEGDARGGFGVVALAAGLGLSGTGTVLWIMGSKR</sequence>
<feature type="signal peptide" evidence="2">
    <location>
        <begin position="1"/>
        <end position="20"/>
    </location>
</feature>
<dbReference type="AlphaFoldDB" id="A0A967AUC3"/>
<evidence type="ECO:0000256" key="1">
    <source>
        <dbReference type="SAM" id="Phobius"/>
    </source>
</evidence>
<keyword evidence="1" id="KW-1133">Transmembrane helix</keyword>
<protein>
    <submittedName>
        <fullName evidence="3">Uncharacterized protein</fullName>
    </submittedName>
</protein>
<evidence type="ECO:0000313" key="4">
    <source>
        <dbReference type="Proteomes" id="UP000707206"/>
    </source>
</evidence>
<dbReference type="EMBL" id="VIKU02000003">
    <property type="protein sequence ID" value="NHF60097.1"/>
    <property type="molecule type" value="Genomic_DNA"/>
</dbReference>
<organism evidence="3 4">
    <name type="scientific">Pelagihabitans pacificus</name>
    <dbReference type="NCBI Taxonomy" id="2696054"/>
    <lineage>
        <taxon>Bacteria</taxon>
        <taxon>Pseudomonadati</taxon>
        <taxon>Bacteroidota</taxon>
        <taxon>Flavobacteriia</taxon>
        <taxon>Flavobacteriales</taxon>
        <taxon>Flavobacteriaceae</taxon>
        <taxon>Pelagihabitans</taxon>
    </lineage>
</organism>
<evidence type="ECO:0000313" key="3">
    <source>
        <dbReference type="EMBL" id="NHF60097.1"/>
    </source>
</evidence>
<feature type="chain" id="PRO_5037724650" evidence="2">
    <location>
        <begin position="21"/>
        <end position="163"/>
    </location>
</feature>